<protein>
    <submittedName>
        <fullName evidence="1">Urotensin-related peptide 1</fullName>
    </submittedName>
</protein>
<dbReference type="AlphaFoldDB" id="A0A1A8H3D6"/>
<proteinExistence type="predicted"/>
<sequence length="34" mass="3674">KHNKTICTCLLFKSRCVTSVQSYCFPGGGPKGRG</sequence>
<organism evidence="1">
    <name type="scientific">Nothobranchius korthausae</name>
    <dbReference type="NCBI Taxonomy" id="1143690"/>
    <lineage>
        <taxon>Eukaryota</taxon>
        <taxon>Metazoa</taxon>
        <taxon>Chordata</taxon>
        <taxon>Craniata</taxon>
        <taxon>Vertebrata</taxon>
        <taxon>Euteleostomi</taxon>
        <taxon>Actinopterygii</taxon>
        <taxon>Neopterygii</taxon>
        <taxon>Teleostei</taxon>
        <taxon>Neoteleostei</taxon>
        <taxon>Acanthomorphata</taxon>
        <taxon>Ovalentaria</taxon>
        <taxon>Atherinomorphae</taxon>
        <taxon>Cyprinodontiformes</taxon>
        <taxon>Nothobranchiidae</taxon>
        <taxon>Nothobranchius</taxon>
    </lineage>
</organism>
<accession>A0A1A8H3D6</accession>
<name>A0A1A8H3D6_9TELE</name>
<dbReference type="EMBL" id="HAEC01009591">
    <property type="protein sequence ID" value="SBQ77807.1"/>
    <property type="molecule type" value="Transcribed_RNA"/>
</dbReference>
<evidence type="ECO:0000313" key="1">
    <source>
        <dbReference type="EMBL" id="SBQ77807.1"/>
    </source>
</evidence>
<feature type="non-terminal residue" evidence="1">
    <location>
        <position position="34"/>
    </location>
</feature>
<feature type="non-terminal residue" evidence="1">
    <location>
        <position position="1"/>
    </location>
</feature>
<reference evidence="1" key="2">
    <citation type="submission" date="2016-06" db="EMBL/GenBank/DDBJ databases">
        <title>The genome of a short-lived fish provides insights into sex chromosome evolution and the genetic control of aging.</title>
        <authorList>
            <person name="Reichwald K."/>
            <person name="Felder M."/>
            <person name="Petzold A."/>
            <person name="Koch P."/>
            <person name="Groth M."/>
            <person name="Platzer M."/>
        </authorList>
    </citation>
    <scope>NUCLEOTIDE SEQUENCE</scope>
    <source>
        <tissue evidence="1">Brain</tissue>
    </source>
</reference>
<gene>
    <name evidence="1" type="primary">URP1</name>
</gene>
<reference evidence="1" key="1">
    <citation type="submission" date="2016-05" db="EMBL/GenBank/DDBJ databases">
        <authorList>
            <person name="Lavstsen T."/>
            <person name="Jespersen J.S."/>
        </authorList>
    </citation>
    <scope>NUCLEOTIDE SEQUENCE</scope>
    <source>
        <tissue evidence="1">Brain</tissue>
    </source>
</reference>